<dbReference type="AlphaFoldDB" id="R1GY62"/>
<evidence type="ECO:0000313" key="2">
    <source>
        <dbReference type="Proteomes" id="UP000013526"/>
    </source>
</evidence>
<sequence>MDVTIEGCWMQRNIFTRWLIATLLLSGLMAPLVQAAESTILTLTAPGGFSKEYGRIELESLPQGVFETVSPWTKGKHGYRGPLLRELVRQVRPNADRVNVVALNNYSHEVRLSDYDDYALILAMSEDGKALTRRNKGPLWLLVPFSDHPKLSEDPNVQASMVWQIVRLEVLD</sequence>
<dbReference type="SUPFAM" id="SSF56524">
    <property type="entry name" value="Oxidoreductase molybdopterin-binding domain"/>
    <property type="match status" value="1"/>
</dbReference>
<dbReference type="Proteomes" id="UP000013526">
    <property type="component" value="Unassembled WGS sequence"/>
</dbReference>
<accession>R1GY62</accession>
<comment type="caution">
    <text evidence="1">The sequence shown here is derived from an EMBL/GenBank/DDBJ whole genome shotgun (WGS) entry which is preliminary data.</text>
</comment>
<name>R1GY62_9GAMM</name>
<organism evidence="1 2">
    <name type="scientific">Aeromonas molluscorum 848</name>
    <dbReference type="NCBI Taxonomy" id="1268236"/>
    <lineage>
        <taxon>Bacteria</taxon>
        <taxon>Pseudomonadati</taxon>
        <taxon>Pseudomonadota</taxon>
        <taxon>Gammaproteobacteria</taxon>
        <taxon>Aeromonadales</taxon>
        <taxon>Aeromonadaceae</taxon>
        <taxon>Aeromonas</taxon>
    </lineage>
</organism>
<evidence type="ECO:0000313" key="1">
    <source>
        <dbReference type="EMBL" id="EOD53351.1"/>
    </source>
</evidence>
<dbReference type="Gene3D" id="3.90.420.10">
    <property type="entry name" value="Oxidoreductase, molybdopterin-binding domain"/>
    <property type="match status" value="1"/>
</dbReference>
<dbReference type="InterPro" id="IPR036374">
    <property type="entry name" value="OxRdtase_Mopterin-bd_sf"/>
</dbReference>
<reference evidence="1 2" key="1">
    <citation type="journal article" date="2013" name="Genome Announc.">
        <title>Draft Genome Sequence of Aeromonas molluscorum Strain 848TT, Isolated from Bivalve Molluscs.</title>
        <authorList>
            <person name="Spataro N."/>
            <person name="Farfan M."/>
            <person name="Albarral V."/>
            <person name="Sanglas A."/>
            <person name="Loren J.G."/>
            <person name="Fuste M.C."/>
            <person name="Bosch E."/>
        </authorList>
    </citation>
    <scope>NUCLEOTIDE SEQUENCE [LARGE SCALE GENOMIC DNA]</scope>
    <source>
        <strain evidence="1 2">848</strain>
    </source>
</reference>
<gene>
    <name evidence="1" type="ORF">G113_20112</name>
</gene>
<dbReference type="PATRIC" id="fig|1268236.3.peg.3891"/>
<dbReference type="EMBL" id="AQGQ01000242">
    <property type="protein sequence ID" value="EOD53351.1"/>
    <property type="molecule type" value="Genomic_DNA"/>
</dbReference>
<keyword evidence="2" id="KW-1185">Reference proteome</keyword>
<proteinExistence type="predicted"/>
<protein>
    <submittedName>
        <fullName evidence="1">Oxidoreductase molybdopterin binding subunit</fullName>
    </submittedName>
</protein>